<sequence length="70" mass="7710">MTDTMFGNSTDRWMCPNDRPMSLRISVGVWSWVCIFLNSGLLGPGFYLGPLSLAVTTCPCSFPLCVCCHC</sequence>
<reference evidence="2" key="2">
    <citation type="submission" date="2025-09" db="UniProtKB">
        <authorList>
            <consortium name="Ensembl"/>
        </authorList>
    </citation>
    <scope>IDENTIFICATION</scope>
</reference>
<protein>
    <submittedName>
        <fullName evidence="2">Uncharacterized protein</fullName>
    </submittedName>
</protein>
<keyword evidence="1" id="KW-0812">Transmembrane</keyword>
<evidence type="ECO:0000313" key="3">
    <source>
        <dbReference type="Proteomes" id="UP000694404"/>
    </source>
</evidence>
<dbReference type="AlphaFoldDB" id="A0A8C0HFM7"/>
<reference evidence="2" key="1">
    <citation type="submission" date="2025-08" db="UniProtKB">
        <authorList>
            <consortium name="Ensembl"/>
        </authorList>
    </citation>
    <scope>IDENTIFICATION</scope>
</reference>
<dbReference type="Ensembl" id="ENSCABT00000024816.1">
    <property type="protein sequence ID" value="ENSCABP00000022651.1"/>
    <property type="gene ID" value="ENSCABG00000016687.1"/>
</dbReference>
<organism evidence="2 3">
    <name type="scientific">Chelonoidis abingdonii</name>
    <name type="common">Abingdon island giant tortoise</name>
    <name type="synonym">Testudo abingdonii</name>
    <dbReference type="NCBI Taxonomy" id="106734"/>
    <lineage>
        <taxon>Eukaryota</taxon>
        <taxon>Metazoa</taxon>
        <taxon>Chordata</taxon>
        <taxon>Craniata</taxon>
        <taxon>Vertebrata</taxon>
        <taxon>Euteleostomi</taxon>
        <taxon>Archelosauria</taxon>
        <taxon>Testudinata</taxon>
        <taxon>Testudines</taxon>
        <taxon>Cryptodira</taxon>
        <taxon>Durocryptodira</taxon>
        <taxon>Testudinoidea</taxon>
        <taxon>Testudinidae</taxon>
        <taxon>Chelonoidis</taxon>
    </lineage>
</organism>
<keyword evidence="1" id="KW-1133">Transmembrane helix</keyword>
<evidence type="ECO:0000256" key="1">
    <source>
        <dbReference type="SAM" id="Phobius"/>
    </source>
</evidence>
<keyword evidence="1" id="KW-0472">Membrane</keyword>
<feature type="transmembrane region" description="Helical" evidence="1">
    <location>
        <begin position="21"/>
        <end position="42"/>
    </location>
</feature>
<keyword evidence="3" id="KW-1185">Reference proteome</keyword>
<proteinExistence type="predicted"/>
<name>A0A8C0HFM7_CHEAB</name>
<evidence type="ECO:0000313" key="2">
    <source>
        <dbReference type="Ensembl" id="ENSCABP00000022651.1"/>
    </source>
</evidence>
<accession>A0A8C0HFM7</accession>
<dbReference type="Proteomes" id="UP000694404">
    <property type="component" value="Unplaced"/>
</dbReference>